<reference evidence="2 3" key="1">
    <citation type="submission" date="2020-08" db="EMBL/GenBank/DDBJ databases">
        <authorList>
            <person name="Koutsovoulos G."/>
            <person name="Danchin GJ E."/>
        </authorList>
    </citation>
    <scope>NUCLEOTIDE SEQUENCE [LARGE SCALE GENOMIC DNA]</scope>
</reference>
<feature type="coiled-coil region" evidence="1">
    <location>
        <begin position="9"/>
        <end position="78"/>
    </location>
</feature>
<dbReference type="OrthoDB" id="25503at2759"/>
<dbReference type="Proteomes" id="UP000580250">
    <property type="component" value="Unassembled WGS sequence"/>
</dbReference>
<sequence>MLLIVMLNMKRRKKVAKELLTKNEQLQLENKDFVTKIKLKDEKIRSFEMKVKEWQSANDSLNIKIVELTKELGRLNKDALIFYVKKPNKMCTIKNENSCCENKCINSNLCTGYCIKGNGFVNVYEDYCRGVINYCDKRQDGTVKDNKWICLYGQHPYSKASGYGSDCTLFYFEVKISKELNSKICYAGIGFDPLNANIFLCNYSNNWGKYQKFEWVNGDVFGCEIVFPPKNDLKTKAYVFFTKNGNKIGKNILLEEDNINLYPFIGLLSCSVETNFGNNLVSNPFVYNIDDYIKQLKNFTH</sequence>
<dbReference type="AlphaFoldDB" id="A0A6V7TNN0"/>
<protein>
    <submittedName>
        <fullName evidence="2">Uncharacterized protein</fullName>
    </submittedName>
</protein>
<accession>A0A6V7TNN0</accession>
<evidence type="ECO:0000256" key="1">
    <source>
        <dbReference type="SAM" id="Coils"/>
    </source>
</evidence>
<organism evidence="2 3">
    <name type="scientific">Meloidogyne enterolobii</name>
    <name type="common">Root-knot nematode worm</name>
    <name type="synonym">Meloidogyne mayaguensis</name>
    <dbReference type="NCBI Taxonomy" id="390850"/>
    <lineage>
        <taxon>Eukaryota</taxon>
        <taxon>Metazoa</taxon>
        <taxon>Ecdysozoa</taxon>
        <taxon>Nematoda</taxon>
        <taxon>Chromadorea</taxon>
        <taxon>Rhabditida</taxon>
        <taxon>Tylenchina</taxon>
        <taxon>Tylenchomorpha</taxon>
        <taxon>Tylenchoidea</taxon>
        <taxon>Meloidogynidae</taxon>
        <taxon>Meloidogyninae</taxon>
        <taxon>Meloidogyne</taxon>
    </lineage>
</organism>
<dbReference type="Gene3D" id="2.60.120.920">
    <property type="match status" value="1"/>
</dbReference>
<keyword evidence="1" id="KW-0175">Coiled coil</keyword>
<dbReference type="EMBL" id="CAJEWN010000003">
    <property type="protein sequence ID" value="CAD2125211.1"/>
    <property type="molecule type" value="Genomic_DNA"/>
</dbReference>
<comment type="caution">
    <text evidence="2">The sequence shown here is derived from an EMBL/GenBank/DDBJ whole genome shotgun (WGS) entry which is preliminary data.</text>
</comment>
<evidence type="ECO:0000313" key="3">
    <source>
        <dbReference type="Proteomes" id="UP000580250"/>
    </source>
</evidence>
<dbReference type="InterPro" id="IPR043136">
    <property type="entry name" value="B30.2/SPRY_sf"/>
</dbReference>
<evidence type="ECO:0000313" key="2">
    <source>
        <dbReference type="EMBL" id="CAD2125211.1"/>
    </source>
</evidence>
<name>A0A6V7TNN0_MELEN</name>
<proteinExistence type="predicted"/>
<gene>
    <name evidence="2" type="ORF">MENT_LOCUS1101</name>
</gene>